<reference evidence="3" key="1">
    <citation type="journal article" date="2012" name="Nat. Biotechnol.">
        <title>Reference genome sequence of the model plant Setaria.</title>
        <authorList>
            <person name="Bennetzen J.L."/>
            <person name="Schmutz J."/>
            <person name="Wang H."/>
            <person name="Percifield R."/>
            <person name="Hawkins J."/>
            <person name="Pontaroli A.C."/>
            <person name="Estep M."/>
            <person name="Feng L."/>
            <person name="Vaughn J.N."/>
            <person name="Grimwood J."/>
            <person name="Jenkins J."/>
            <person name="Barry K."/>
            <person name="Lindquist E."/>
            <person name="Hellsten U."/>
            <person name="Deshpande S."/>
            <person name="Wang X."/>
            <person name="Wu X."/>
            <person name="Mitros T."/>
            <person name="Triplett J."/>
            <person name="Yang X."/>
            <person name="Ye C.Y."/>
            <person name="Mauro-Herrera M."/>
            <person name="Wang L."/>
            <person name="Li P."/>
            <person name="Sharma M."/>
            <person name="Sharma R."/>
            <person name="Ronald P.C."/>
            <person name="Panaud O."/>
            <person name="Kellogg E.A."/>
            <person name="Brutnell T.P."/>
            <person name="Doust A.N."/>
            <person name="Tuskan G.A."/>
            <person name="Rokhsar D."/>
            <person name="Devos K.M."/>
        </authorList>
    </citation>
    <scope>NUCLEOTIDE SEQUENCE [LARGE SCALE GENOMIC DNA]</scope>
    <source>
        <strain evidence="3">cv. Yugu1</strain>
    </source>
</reference>
<proteinExistence type="predicted"/>
<dbReference type="HOGENOM" id="CLU_1689756_0_0_1"/>
<dbReference type="EMBL" id="AGNK02002203">
    <property type="status" value="NOT_ANNOTATED_CDS"/>
    <property type="molecule type" value="Genomic_DNA"/>
</dbReference>
<reference evidence="2" key="2">
    <citation type="submission" date="2018-08" db="UniProtKB">
        <authorList>
            <consortium name="EnsemblPlants"/>
        </authorList>
    </citation>
    <scope>IDENTIFICATION</scope>
    <source>
        <strain evidence="2">Yugu1</strain>
    </source>
</reference>
<dbReference type="Gramene" id="KQL09315">
    <property type="protein sequence ID" value="KQL09315"/>
    <property type="gene ID" value="SETIT_007416mg"/>
</dbReference>
<accession>K3XZQ5</accession>
<evidence type="ECO:0000313" key="2">
    <source>
        <dbReference type="EnsemblPlants" id="KQL09315"/>
    </source>
</evidence>
<dbReference type="Proteomes" id="UP000004995">
    <property type="component" value="Unassembled WGS sequence"/>
</dbReference>
<feature type="region of interest" description="Disordered" evidence="1">
    <location>
        <begin position="54"/>
        <end position="86"/>
    </location>
</feature>
<dbReference type="AlphaFoldDB" id="K3XZQ5"/>
<feature type="compositionally biased region" description="Low complexity" evidence="1">
    <location>
        <begin position="58"/>
        <end position="76"/>
    </location>
</feature>
<keyword evidence="3" id="KW-1185">Reference proteome</keyword>
<evidence type="ECO:0000313" key="3">
    <source>
        <dbReference type="Proteomes" id="UP000004995"/>
    </source>
</evidence>
<dbReference type="EnsemblPlants" id="KQL09315">
    <property type="protein sequence ID" value="KQL09315"/>
    <property type="gene ID" value="SETIT_007416mg"/>
</dbReference>
<organism evidence="2 3">
    <name type="scientific">Setaria italica</name>
    <name type="common">Foxtail millet</name>
    <name type="synonym">Panicum italicum</name>
    <dbReference type="NCBI Taxonomy" id="4555"/>
    <lineage>
        <taxon>Eukaryota</taxon>
        <taxon>Viridiplantae</taxon>
        <taxon>Streptophyta</taxon>
        <taxon>Embryophyta</taxon>
        <taxon>Tracheophyta</taxon>
        <taxon>Spermatophyta</taxon>
        <taxon>Magnoliopsida</taxon>
        <taxon>Liliopsida</taxon>
        <taxon>Poales</taxon>
        <taxon>Poaceae</taxon>
        <taxon>PACMAD clade</taxon>
        <taxon>Panicoideae</taxon>
        <taxon>Panicodae</taxon>
        <taxon>Paniceae</taxon>
        <taxon>Cenchrinae</taxon>
        <taxon>Setaria</taxon>
    </lineage>
</organism>
<name>K3XZQ5_SETIT</name>
<evidence type="ECO:0000256" key="1">
    <source>
        <dbReference type="SAM" id="MobiDB-lite"/>
    </source>
</evidence>
<protein>
    <submittedName>
        <fullName evidence="2">Uncharacterized protein</fullName>
    </submittedName>
</protein>
<dbReference type="InParanoid" id="K3XZQ5"/>
<sequence length="156" mass="16165">MHSLSPSNLSSAAISLSSSEEAAAALLLLVTREIRLADGFLDEDATAMVAADEMDSTAENTASEADAMAATDSASTPETSTSARVAEDPMSCGKYLAALCTEEARRARNTGGEYGADGCRSAPRSQGEKNVPGEVRRLVRGLCAGGLGYRIIYSVP</sequence>